<dbReference type="AlphaFoldDB" id="A0A2U1LS18"/>
<accession>A0A2U1LS18</accession>
<name>A0A2U1LS18_ARTAN</name>
<dbReference type="OrthoDB" id="1924677at2759"/>
<dbReference type="EMBL" id="PKPP01008021">
    <property type="protein sequence ID" value="PWA51798.1"/>
    <property type="molecule type" value="Genomic_DNA"/>
</dbReference>
<evidence type="ECO:0000313" key="1">
    <source>
        <dbReference type="EMBL" id="PWA51798.1"/>
    </source>
</evidence>
<evidence type="ECO:0000313" key="2">
    <source>
        <dbReference type="Proteomes" id="UP000245207"/>
    </source>
</evidence>
<comment type="caution">
    <text evidence="1">The sequence shown here is derived from an EMBL/GenBank/DDBJ whole genome shotgun (WGS) entry which is preliminary data.</text>
</comment>
<sequence>MDLLFNVDDNLGFTPIITDLMLHTLKPVATSEGVWCFSYTDNVMIVLWNPSIKRSVGVSVPSYMDQPDSPKMVLGFGVRPDTLDPTILKINYPYYGEGPWYVSVFTLSSGRWTILDSFQKFKCMIHFNAIESGVIMYNDMTYSFLVEMLVNKFELNPNKQLSLSYRLSPTDSRVEINDDNDVRLFVTCACESTNSIPHLYIYQHEEITQTMDQTLIIPGPAGILQAAKLRKFRDITEGSSTMPTQDYVKKVIEDASEEDASEEDAFEDDHFTPKKKTYIVFDHETAIERSIVVSLNCFIGHEDLVIAQELWVGHGIPHSKSGSVPVNKASTTLQLSCIDGNEIGRKSILG</sequence>
<proteinExistence type="predicted"/>
<keyword evidence="2" id="KW-1185">Reference proteome</keyword>
<protein>
    <submittedName>
        <fullName evidence="1">F-box associated interaction domain-containing protein</fullName>
    </submittedName>
</protein>
<dbReference type="Proteomes" id="UP000245207">
    <property type="component" value="Unassembled WGS sequence"/>
</dbReference>
<organism evidence="1 2">
    <name type="scientific">Artemisia annua</name>
    <name type="common">Sweet wormwood</name>
    <dbReference type="NCBI Taxonomy" id="35608"/>
    <lineage>
        <taxon>Eukaryota</taxon>
        <taxon>Viridiplantae</taxon>
        <taxon>Streptophyta</taxon>
        <taxon>Embryophyta</taxon>
        <taxon>Tracheophyta</taxon>
        <taxon>Spermatophyta</taxon>
        <taxon>Magnoliopsida</taxon>
        <taxon>eudicotyledons</taxon>
        <taxon>Gunneridae</taxon>
        <taxon>Pentapetalae</taxon>
        <taxon>asterids</taxon>
        <taxon>campanulids</taxon>
        <taxon>Asterales</taxon>
        <taxon>Asteraceae</taxon>
        <taxon>Asteroideae</taxon>
        <taxon>Anthemideae</taxon>
        <taxon>Artemisiinae</taxon>
        <taxon>Artemisia</taxon>
    </lineage>
</organism>
<gene>
    <name evidence="1" type="ORF">CTI12_AA459910</name>
</gene>
<reference evidence="1 2" key="1">
    <citation type="journal article" date="2018" name="Mol. Plant">
        <title>The genome of Artemisia annua provides insight into the evolution of Asteraceae family and artemisinin biosynthesis.</title>
        <authorList>
            <person name="Shen Q."/>
            <person name="Zhang L."/>
            <person name="Liao Z."/>
            <person name="Wang S."/>
            <person name="Yan T."/>
            <person name="Shi P."/>
            <person name="Liu M."/>
            <person name="Fu X."/>
            <person name="Pan Q."/>
            <person name="Wang Y."/>
            <person name="Lv Z."/>
            <person name="Lu X."/>
            <person name="Zhang F."/>
            <person name="Jiang W."/>
            <person name="Ma Y."/>
            <person name="Chen M."/>
            <person name="Hao X."/>
            <person name="Li L."/>
            <person name="Tang Y."/>
            <person name="Lv G."/>
            <person name="Zhou Y."/>
            <person name="Sun X."/>
            <person name="Brodelius P.E."/>
            <person name="Rose J.K.C."/>
            <person name="Tang K."/>
        </authorList>
    </citation>
    <scope>NUCLEOTIDE SEQUENCE [LARGE SCALE GENOMIC DNA]</scope>
    <source>
        <strain evidence="2">cv. Huhao1</strain>
        <tissue evidence="1">Leaf</tissue>
    </source>
</reference>